<dbReference type="InterPro" id="IPR037185">
    <property type="entry name" value="EmrE-like"/>
</dbReference>
<evidence type="ECO:0000256" key="6">
    <source>
        <dbReference type="SAM" id="Phobius"/>
    </source>
</evidence>
<evidence type="ECO:0000256" key="2">
    <source>
        <dbReference type="ARBA" id="ARBA00022475"/>
    </source>
</evidence>
<feature type="transmembrane region" description="Helical" evidence="6">
    <location>
        <begin position="37"/>
        <end position="57"/>
    </location>
</feature>
<evidence type="ECO:0000256" key="3">
    <source>
        <dbReference type="ARBA" id="ARBA00022692"/>
    </source>
</evidence>
<feature type="domain" description="EamA" evidence="7">
    <location>
        <begin position="7"/>
        <end position="144"/>
    </location>
</feature>
<evidence type="ECO:0000313" key="9">
    <source>
        <dbReference type="Proteomes" id="UP000230108"/>
    </source>
</evidence>
<feature type="transmembrane region" description="Helical" evidence="6">
    <location>
        <begin position="7"/>
        <end position="25"/>
    </location>
</feature>
<feature type="transmembrane region" description="Helical" evidence="6">
    <location>
        <begin position="224"/>
        <end position="246"/>
    </location>
</feature>
<evidence type="ECO:0000256" key="1">
    <source>
        <dbReference type="ARBA" id="ARBA00004651"/>
    </source>
</evidence>
<dbReference type="GO" id="GO:0005886">
    <property type="term" value="C:plasma membrane"/>
    <property type="evidence" value="ECO:0007669"/>
    <property type="project" value="UniProtKB-SubCell"/>
</dbReference>
<feature type="transmembrane region" description="Helical" evidence="6">
    <location>
        <begin position="193"/>
        <end position="212"/>
    </location>
</feature>
<keyword evidence="3 6" id="KW-0812">Transmembrane</keyword>
<protein>
    <submittedName>
        <fullName evidence="8">EamA family transporter</fullName>
    </submittedName>
</protein>
<reference evidence="9" key="1">
    <citation type="submission" date="2017-09" db="EMBL/GenBank/DDBJ databases">
        <title>Depth-based differentiation of microbial function through sediment-hosted aquifers and enrichment of novel symbionts in the deep terrestrial subsurface.</title>
        <authorList>
            <person name="Probst A.J."/>
            <person name="Ladd B."/>
            <person name="Jarett J.K."/>
            <person name="Geller-Mcgrath D.E."/>
            <person name="Sieber C.M.K."/>
            <person name="Emerson J.B."/>
            <person name="Anantharaman K."/>
            <person name="Thomas B.C."/>
            <person name="Malmstrom R."/>
            <person name="Stieglmeier M."/>
            <person name="Klingl A."/>
            <person name="Woyke T."/>
            <person name="Ryan C.M."/>
            <person name="Banfield J.F."/>
        </authorList>
    </citation>
    <scope>NUCLEOTIDE SEQUENCE [LARGE SCALE GENOMIC DNA]</scope>
</reference>
<organism evidence="8 9">
    <name type="scientific">Candidatus Roizmanbacteria bacterium CG_4_10_14_0_8_um_filter_39_9</name>
    <dbReference type="NCBI Taxonomy" id="1974829"/>
    <lineage>
        <taxon>Bacteria</taxon>
        <taxon>Candidatus Roizmaniibacteriota</taxon>
    </lineage>
</organism>
<accession>A0A2M7QE14</accession>
<evidence type="ECO:0000256" key="4">
    <source>
        <dbReference type="ARBA" id="ARBA00022989"/>
    </source>
</evidence>
<evidence type="ECO:0000259" key="7">
    <source>
        <dbReference type="Pfam" id="PF00892"/>
    </source>
</evidence>
<feature type="domain" description="EamA" evidence="7">
    <location>
        <begin position="160"/>
        <end position="295"/>
    </location>
</feature>
<sequence length="305" mass="33830">MKDLKRIGPLFIIIGALLWSIDGLLRRSLFSLPPSTVVFLEHMIGLIIMTPFLLKKVVKESVMMQKKEWIALGVIGLFSGALGTIFYTAALAKVNYIQFSVVALLQQLQPIWAIIMAAVLLKEKLTKNFIGWALLAIVASYYVTFKDLGLMGDMNANAIIAAVLALLAGIMWGSTTSFSKIILNKVSSQTGTYYRFAAAPIFALMFMGILGQMGSLGTITQNQWITILVITLSTGMVAQLIYYFGLRQTSGRVTAICELVWPASAVLIDYIYFHNTLSWTQIIGIFFVLISIYKVTTLHHEQRLA</sequence>
<evidence type="ECO:0000313" key="8">
    <source>
        <dbReference type="EMBL" id="PIY69088.1"/>
    </source>
</evidence>
<keyword evidence="2" id="KW-1003">Cell membrane</keyword>
<comment type="subcellular location">
    <subcellularLocation>
        <location evidence="1">Cell membrane</location>
        <topology evidence="1">Multi-pass membrane protein</topology>
    </subcellularLocation>
</comment>
<gene>
    <name evidence="8" type="ORF">COY90_02465</name>
</gene>
<proteinExistence type="predicted"/>
<feature type="transmembrane region" description="Helical" evidence="6">
    <location>
        <begin position="156"/>
        <end position="173"/>
    </location>
</feature>
<feature type="transmembrane region" description="Helical" evidence="6">
    <location>
        <begin position="279"/>
        <end position="296"/>
    </location>
</feature>
<name>A0A2M7QE14_9BACT</name>
<dbReference type="Pfam" id="PF00892">
    <property type="entry name" value="EamA"/>
    <property type="match status" value="2"/>
</dbReference>
<keyword evidence="4 6" id="KW-1133">Transmembrane helix</keyword>
<feature type="transmembrane region" description="Helical" evidence="6">
    <location>
        <begin position="69"/>
        <end position="90"/>
    </location>
</feature>
<evidence type="ECO:0000256" key="5">
    <source>
        <dbReference type="ARBA" id="ARBA00023136"/>
    </source>
</evidence>
<comment type="caution">
    <text evidence="8">The sequence shown here is derived from an EMBL/GenBank/DDBJ whole genome shotgun (WGS) entry which is preliminary data.</text>
</comment>
<dbReference type="PANTHER" id="PTHR32322">
    <property type="entry name" value="INNER MEMBRANE TRANSPORTER"/>
    <property type="match status" value="1"/>
</dbReference>
<dbReference type="Proteomes" id="UP000230108">
    <property type="component" value="Unassembled WGS sequence"/>
</dbReference>
<dbReference type="InterPro" id="IPR050638">
    <property type="entry name" value="AA-Vitamin_Transporters"/>
</dbReference>
<dbReference type="AlphaFoldDB" id="A0A2M7QE14"/>
<dbReference type="InterPro" id="IPR000620">
    <property type="entry name" value="EamA_dom"/>
</dbReference>
<feature type="transmembrane region" description="Helical" evidence="6">
    <location>
        <begin position="96"/>
        <end position="121"/>
    </location>
</feature>
<dbReference type="PANTHER" id="PTHR32322:SF18">
    <property type="entry name" value="S-ADENOSYLMETHIONINE_S-ADENOSYLHOMOCYSTEINE TRANSPORTER"/>
    <property type="match status" value="1"/>
</dbReference>
<keyword evidence="5 6" id="KW-0472">Membrane</keyword>
<feature type="transmembrane region" description="Helical" evidence="6">
    <location>
        <begin position="128"/>
        <end position="144"/>
    </location>
</feature>
<dbReference type="EMBL" id="PFLF01000053">
    <property type="protein sequence ID" value="PIY69088.1"/>
    <property type="molecule type" value="Genomic_DNA"/>
</dbReference>
<dbReference type="SUPFAM" id="SSF103481">
    <property type="entry name" value="Multidrug resistance efflux transporter EmrE"/>
    <property type="match status" value="2"/>
</dbReference>